<dbReference type="Gene3D" id="3.40.50.2000">
    <property type="entry name" value="Glycogen Phosphorylase B"/>
    <property type="match status" value="2"/>
</dbReference>
<dbReference type="Pfam" id="PF06722">
    <property type="entry name" value="EryCIII-like_C"/>
    <property type="match status" value="1"/>
</dbReference>
<dbReference type="GO" id="GO:0016758">
    <property type="term" value="F:hexosyltransferase activity"/>
    <property type="evidence" value="ECO:0007669"/>
    <property type="project" value="UniProtKB-ARBA"/>
</dbReference>
<dbReference type="PANTHER" id="PTHR48050:SF13">
    <property type="entry name" value="STEROL 3-BETA-GLUCOSYLTRANSFERASE UGT80A2"/>
    <property type="match status" value="1"/>
</dbReference>
<accession>E8UXJ5</accession>
<dbReference type="STRING" id="401053.AciPR4_1110"/>
<dbReference type="eggNOG" id="COG1819">
    <property type="taxonomic scope" value="Bacteria"/>
</dbReference>
<sequence>MSRILVSVTPAPGHVNPLLLIAEHLSKQGHEVIFNSAEIFREKAEAAGLNFVSLNGKANFDYRLLLEIFPDRATKEPGLPQLNYDIEQVFVATIPDQYEGVQKLIEELDVDLVLTDLCFMGSFPLILGTSPRPPIVGCGIIPYWMRRPEVSPFTGPDSTPEGMLRNLEHNRQFEEGLAGSTAALNQLLRGYGISTSIDLALDASCMLPDVFLQFTAEEFEYPIKDKPKNLQFVGPLVPKPTDREEPEWLKRIDGSKPVIFVTQGTIANYDFGQLVGPTIAALAEENVEVIVTGGGVDITGLEVPPNVHIERYLPYHLVLPRTDVFITNGGYNGVQQALSFGVPIIGAGATEDKPFVCARVAWSGTGIDLKTGNPTSEQIRDAVRLILSDSKYRERAKEMAKIFSQYNALGTTAKVIKSTIESSPWRAGKSQERETLPA</sequence>
<dbReference type="GO" id="GO:0008194">
    <property type="term" value="F:UDP-glycosyltransferase activity"/>
    <property type="evidence" value="ECO:0007669"/>
    <property type="project" value="InterPro"/>
</dbReference>
<proteinExistence type="predicted"/>
<evidence type="ECO:0000313" key="3">
    <source>
        <dbReference type="Proteomes" id="UP000006844"/>
    </source>
</evidence>
<dbReference type="FunFam" id="3.40.50.2000:FF:000072">
    <property type="entry name" value="Glycosyl transferase"/>
    <property type="match status" value="1"/>
</dbReference>
<keyword evidence="3" id="KW-1185">Reference proteome</keyword>
<dbReference type="PANTHER" id="PTHR48050">
    <property type="entry name" value="STEROL 3-BETA-GLUCOSYLTRANSFERASE"/>
    <property type="match status" value="1"/>
</dbReference>
<feature type="domain" description="Erythromycin biosynthesis protein CIII-like C-terminal" evidence="1">
    <location>
        <begin position="279"/>
        <end position="401"/>
    </location>
</feature>
<dbReference type="InterPro" id="IPR050426">
    <property type="entry name" value="Glycosyltransferase_28"/>
</dbReference>
<dbReference type="EMBL" id="CP002467">
    <property type="protein sequence ID" value="ADV81939.1"/>
    <property type="molecule type" value="Genomic_DNA"/>
</dbReference>
<organism evidence="2 3">
    <name type="scientific">Terriglobus saanensis (strain ATCC BAA-1853 / DSM 23119 / SP1PR4)</name>
    <dbReference type="NCBI Taxonomy" id="401053"/>
    <lineage>
        <taxon>Bacteria</taxon>
        <taxon>Pseudomonadati</taxon>
        <taxon>Acidobacteriota</taxon>
        <taxon>Terriglobia</taxon>
        <taxon>Terriglobales</taxon>
        <taxon>Acidobacteriaceae</taxon>
        <taxon>Terriglobus</taxon>
    </lineage>
</organism>
<dbReference type="InterPro" id="IPR010610">
    <property type="entry name" value="EryCIII-like_C"/>
</dbReference>
<dbReference type="Proteomes" id="UP000006844">
    <property type="component" value="Chromosome"/>
</dbReference>
<protein>
    <submittedName>
        <fullName evidence="2">Glycosyltransferase, MGT family</fullName>
    </submittedName>
</protein>
<dbReference type="SUPFAM" id="SSF53756">
    <property type="entry name" value="UDP-Glycosyltransferase/glycogen phosphorylase"/>
    <property type="match status" value="1"/>
</dbReference>
<name>E8UXJ5_TERSS</name>
<dbReference type="GO" id="GO:0017000">
    <property type="term" value="P:antibiotic biosynthetic process"/>
    <property type="evidence" value="ECO:0007669"/>
    <property type="project" value="UniProtKB-ARBA"/>
</dbReference>
<dbReference type="OrthoDB" id="6620093at2"/>
<dbReference type="CDD" id="cd03784">
    <property type="entry name" value="GT1_Gtf-like"/>
    <property type="match status" value="1"/>
</dbReference>
<gene>
    <name evidence="2" type="ordered locus">AciPR4_1110</name>
</gene>
<keyword evidence="2" id="KW-0808">Transferase</keyword>
<dbReference type="RefSeq" id="WP_013567672.1">
    <property type="nucleotide sequence ID" value="NC_014963.1"/>
</dbReference>
<dbReference type="KEGG" id="tsa:AciPR4_1110"/>
<evidence type="ECO:0000259" key="1">
    <source>
        <dbReference type="Pfam" id="PF06722"/>
    </source>
</evidence>
<dbReference type="InterPro" id="IPR002213">
    <property type="entry name" value="UDP_glucos_trans"/>
</dbReference>
<evidence type="ECO:0000313" key="2">
    <source>
        <dbReference type="EMBL" id="ADV81939.1"/>
    </source>
</evidence>
<dbReference type="AlphaFoldDB" id="E8UXJ5"/>
<dbReference type="HOGENOM" id="CLU_000537_4_1_0"/>
<reference evidence="2 3" key="1">
    <citation type="journal article" date="2012" name="Stand. Genomic Sci.">
        <title>Complete genome sequence of Terriglobus saanensis type strain SP1PR4(T), an Acidobacteria from tundra soil.</title>
        <authorList>
            <person name="Rawat S.R."/>
            <person name="Mannisto M.K."/>
            <person name="Starovoytov V."/>
            <person name="Goodwin L."/>
            <person name="Nolan M."/>
            <person name="Hauser L."/>
            <person name="Land M."/>
            <person name="Davenport K.W."/>
            <person name="Woyke T."/>
            <person name="Haggblom M.M."/>
        </authorList>
    </citation>
    <scope>NUCLEOTIDE SEQUENCE</scope>
    <source>
        <strain evidence="3">ATCC BAA-1853 / DSM 23119 / SP1PR4</strain>
    </source>
</reference>